<proteinExistence type="predicted"/>
<sequence>MVDYSLWEVIENGNKPLVTTLVEDAKSLLQAIEKRFRGNAATKKTQRNLLKQYTNRGVNIAHGVTTANTQATTVNSTTIDNLSDAVIYSFFASQQNSPHIDNKDLQPIHLTDLEEMDLKWQMAMLIIKAKRFLKNSGRKFSMNGTKTIRESTGRTVPVETPASSALVSCDRLGGYDWSDQAQDGPLVLMAYSTISSNSEVSTDLNFSSSCLENVKMIKEQNEQLIKDLMAAKISAITYKIGLGYNAIPPPYTRNFLPPKPNLSGLEEFVDKPKVKKPKVETSDAKASEDKPKVEKKIFGPLLIEDWISDSEDETKPKPKTERKTVKPSFAKIEFVKSKEQVKTSRKTTDNQHRQHTYKPRGNKRNWNRMMSQRLGSNFEMYNKACYECVNAARKKFSKAAVTINAARLVNTAHPKTIINAVKPRPKPVLNAIKGNMVYVVKASTCWVWKPKTKVIDHVSKHNSASITLNKFDYVDAQDYEEINRGYVAFRGNLKGGKIIGKGTIKSGELDFENVYFVKELKFNLFSVSQICDKKNSVLFNDTECVVLSPDFKLTDENYVLHRVPRKNNMYSVDLKNIIPKEDHLGKFDGKDDEVFFVGYSLKSKACRVYNSRTRIVEETLHIRFSKNTPNNVGSRPNWLFNIDALTKTMNYQPVVVGTQCNGNAGTKDDNNAGQARKPKSSQDDGFKPYNDVGKKVNKVTRQENECKDQVKKDSVNNTNRVNAVSSTINAASNEVNAVGRKSSIDLPDDPNMPELEDISIFEDSNKDVFGAEADLTTWNLLFKFEDPDFPDKVYKVEKALYRLNQAPRAWPDIMFAVCAYARYQVNPKVSHLHLVKRIFRYLKGQLKLGLWYLKDSPFNLMAYTDGDYAGASLDRKSTTGGFQFFGCRLISRQYKKQTIVANFTAKAEYVNASSCCGQFWTIAKSKIVNEEVQIHALVDGMKDMRKFMKD</sequence>
<evidence type="ECO:0000256" key="1">
    <source>
        <dbReference type="SAM" id="MobiDB-lite"/>
    </source>
</evidence>
<evidence type="ECO:0000313" key="3">
    <source>
        <dbReference type="EMBL" id="GEU35024.1"/>
    </source>
</evidence>
<protein>
    <submittedName>
        <fullName evidence="3">Ribonuclease H-like domain-containing protein</fullName>
    </submittedName>
</protein>
<dbReference type="Pfam" id="PF25597">
    <property type="entry name" value="SH3_retrovirus"/>
    <property type="match status" value="1"/>
</dbReference>
<gene>
    <name evidence="3" type="ORF">Tci_007002</name>
</gene>
<reference evidence="3" key="1">
    <citation type="journal article" date="2019" name="Sci. Rep.">
        <title>Draft genome of Tanacetum cinerariifolium, the natural source of mosquito coil.</title>
        <authorList>
            <person name="Yamashiro T."/>
            <person name="Shiraishi A."/>
            <person name="Satake H."/>
            <person name="Nakayama K."/>
        </authorList>
    </citation>
    <scope>NUCLEOTIDE SEQUENCE</scope>
</reference>
<dbReference type="PANTHER" id="PTHR11439:SF495">
    <property type="entry name" value="REVERSE TRANSCRIPTASE, RNA-DEPENDENT DNA POLYMERASE-RELATED"/>
    <property type="match status" value="1"/>
</dbReference>
<feature type="compositionally biased region" description="Basic residues" evidence="1">
    <location>
        <begin position="353"/>
        <end position="364"/>
    </location>
</feature>
<dbReference type="InterPro" id="IPR057670">
    <property type="entry name" value="SH3_retrovirus"/>
</dbReference>
<dbReference type="PANTHER" id="PTHR11439">
    <property type="entry name" value="GAG-POL-RELATED RETROTRANSPOSON"/>
    <property type="match status" value="1"/>
</dbReference>
<feature type="compositionally biased region" description="Basic and acidic residues" evidence="1">
    <location>
        <begin position="337"/>
        <end position="352"/>
    </location>
</feature>
<dbReference type="AlphaFoldDB" id="A0A6L2JH73"/>
<comment type="caution">
    <text evidence="3">The sequence shown here is derived from an EMBL/GenBank/DDBJ whole genome shotgun (WGS) entry which is preliminary data.</text>
</comment>
<feature type="domain" description="Retroviral polymerase SH3-like" evidence="2">
    <location>
        <begin position="579"/>
        <end position="629"/>
    </location>
</feature>
<accession>A0A6L2JH73</accession>
<evidence type="ECO:0000259" key="2">
    <source>
        <dbReference type="Pfam" id="PF25597"/>
    </source>
</evidence>
<organism evidence="3">
    <name type="scientific">Tanacetum cinerariifolium</name>
    <name type="common">Dalmatian daisy</name>
    <name type="synonym">Chrysanthemum cinerariifolium</name>
    <dbReference type="NCBI Taxonomy" id="118510"/>
    <lineage>
        <taxon>Eukaryota</taxon>
        <taxon>Viridiplantae</taxon>
        <taxon>Streptophyta</taxon>
        <taxon>Embryophyta</taxon>
        <taxon>Tracheophyta</taxon>
        <taxon>Spermatophyta</taxon>
        <taxon>Magnoliopsida</taxon>
        <taxon>eudicotyledons</taxon>
        <taxon>Gunneridae</taxon>
        <taxon>Pentapetalae</taxon>
        <taxon>asterids</taxon>
        <taxon>campanulids</taxon>
        <taxon>Asterales</taxon>
        <taxon>Asteraceae</taxon>
        <taxon>Asteroideae</taxon>
        <taxon>Anthemideae</taxon>
        <taxon>Anthemidinae</taxon>
        <taxon>Tanacetum</taxon>
    </lineage>
</organism>
<name>A0A6L2JH73_TANCI</name>
<feature type="region of interest" description="Disordered" evidence="1">
    <location>
        <begin position="660"/>
        <end position="693"/>
    </location>
</feature>
<dbReference type="EMBL" id="BKCJ010000645">
    <property type="protein sequence ID" value="GEU35024.1"/>
    <property type="molecule type" value="Genomic_DNA"/>
</dbReference>
<feature type="region of interest" description="Disordered" evidence="1">
    <location>
        <begin position="337"/>
        <end position="364"/>
    </location>
</feature>
<feature type="compositionally biased region" description="Basic and acidic residues" evidence="1">
    <location>
        <begin position="268"/>
        <end position="290"/>
    </location>
</feature>
<feature type="region of interest" description="Disordered" evidence="1">
    <location>
        <begin position="267"/>
        <end position="290"/>
    </location>
</feature>